<dbReference type="InterPro" id="IPR000182">
    <property type="entry name" value="GNAT_dom"/>
</dbReference>
<dbReference type="Proteomes" id="UP000053748">
    <property type="component" value="Unassembled WGS sequence"/>
</dbReference>
<proteinExistence type="predicted"/>
<keyword evidence="3" id="KW-1185">Reference proteome</keyword>
<accession>A0A2J9VJG8</accession>
<gene>
    <name evidence="2" type="ORF">AL544_003200</name>
</gene>
<dbReference type="InterPro" id="IPR016181">
    <property type="entry name" value="Acyl_CoA_acyltransferase"/>
</dbReference>
<evidence type="ECO:0000313" key="3">
    <source>
        <dbReference type="Proteomes" id="UP000053748"/>
    </source>
</evidence>
<dbReference type="RefSeq" id="WP_000276813.1">
    <property type="nucleotide sequence ID" value="NZ_CAWMSS010000002.1"/>
</dbReference>
<evidence type="ECO:0000259" key="1">
    <source>
        <dbReference type="PROSITE" id="PS51186"/>
    </source>
</evidence>
<protein>
    <submittedName>
        <fullName evidence="2">GNAT family N-acetyltransferase</fullName>
    </submittedName>
</protein>
<dbReference type="PROSITE" id="PS51186">
    <property type="entry name" value="GNAT"/>
    <property type="match status" value="1"/>
</dbReference>
<sequence>MYKIVSVHSYEDGLSAAINFIHSVWGTKNNHVFYTDAISHSSRDAEHIPQFYLLTYNGKVVGCYGLILNDFISRHDLYPWLCSVYISPEHRGQRLSGTIFSHAKEIVRMMGYSNLYLTTDHDGLYEKFGWIRIEDGYSPEGEVSRIYKIAL</sequence>
<evidence type="ECO:0000313" key="2">
    <source>
        <dbReference type="EMBL" id="PNM63945.1"/>
    </source>
</evidence>
<dbReference type="CDD" id="cd04301">
    <property type="entry name" value="NAT_SF"/>
    <property type="match status" value="1"/>
</dbReference>
<dbReference type="AlphaFoldDB" id="A0A2J9VJG8"/>
<dbReference type="Pfam" id="PF00583">
    <property type="entry name" value="Acetyltransf_1"/>
    <property type="match status" value="1"/>
</dbReference>
<dbReference type="SUPFAM" id="SSF55729">
    <property type="entry name" value="Acyl-CoA N-acyltransferases (Nat)"/>
    <property type="match status" value="1"/>
</dbReference>
<dbReference type="OrthoDB" id="7678938at2"/>
<name>A0A2J9VJG8_VIBMI</name>
<dbReference type="EMBL" id="LOSJ02000001">
    <property type="protein sequence ID" value="PNM63945.1"/>
    <property type="molecule type" value="Genomic_DNA"/>
</dbReference>
<feature type="domain" description="N-acetyltransferase" evidence="1">
    <location>
        <begin position="5"/>
        <end position="151"/>
    </location>
</feature>
<dbReference type="GO" id="GO:0016747">
    <property type="term" value="F:acyltransferase activity, transferring groups other than amino-acyl groups"/>
    <property type="evidence" value="ECO:0007669"/>
    <property type="project" value="InterPro"/>
</dbReference>
<organism evidence="2 3">
    <name type="scientific">Vibrio mimicus</name>
    <dbReference type="NCBI Taxonomy" id="674"/>
    <lineage>
        <taxon>Bacteria</taxon>
        <taxon>Pseudomonadati</taxon>
        <taxon>Pseudomonadota</taxon>
        <taxon>Gammaproteobacteria</taxon>
        <taxon>Vibrionales</taxon>
        <taxon>Vibrionaceae</taxon>
        <taxon>Vibrio</taxon>
    </lineage>
</organism>
<dbReference type="Gene3D" id="3.40.630.30">
    <property type="match status" value="1"/>
</dbReference>
<comment type="caution">
    <text evidence="2">The sequence shown here is derived from an EMBL/GenBank/DDBJ whole genome shotgun (WGS) entry which is preliminary data.</text>
</comment>
<reference evidence="2" key="1">
    <citation type="submission" date="2017-12" db="EMBL/GenBank/DDBJ databases">
        <title>FDA dAtabase for Regulatory Grade micrObial Sequences (FDA-ARGOS): Supporting development and validation of Infectious Disease Dx tests.</title>
        <authorList>
            <person name="Hoffmann M."/>
            <person name="Allard M."/>
            <person name="Evans P."/>
            <person name="Brown E."/>
            <person name="Tallon L.J."/>
            <person name="Sadzewicz L."/>
            <person name="Sengamalay N."/>
            <person name="Ott S."/>
            <person name="Godinez A."/>
            <person name="Nagaraj S."/>
            <person name="Vavikolanu K."/>
            <person name="Aluvathingal J."/>
            <person name="Nadendla S."/>
            <person name="Hobson J."/>
            <person name="Sichtig H."/>
        </authorList>
    </citation>
    <scope>NUCLEOTIDE SEQUENCE [LARGE SCALE GENOMIC DNA]</scope>
    <source>
        <strain evidence="2">FDAARGOS_113</strain>
    </source>
</reference>